<reference evidence="2 3" key="1">
    <citation type="submission" date="2016-06" db="EMBL/GenBank/DDBJ databases">
        <title>Evolution of pathogenesis and genome organization in the Tremellales.</title>
        <authorList>
            <person name="Cuomo C."/>
            <person name="Litvintseva A."/>
            <person name="Heitman J."/>
            <person name="Chen Y."/>
            <person name="Sun S."/>
            <person name="Springer D."/>
            <person name="Dromer F."/>
            <person name="Young S."/>
            <person name="Zeng Q."/>
            <person name="Chapman S."/>
            <person name="Gujja S."/>
            <person name="Saif S."/>
            <person name="Birren B."/>
        </authorList>
    </citation>
    <scope>NUCLEOTIDE SEQUENCE [LARGE SCALE GENOMIC DNA]</scope>
    <source>
        <strain evidence="2 3">CBS 6039</strain>
    </source>
</reference>
<evidence type="ECO:0000256" key="1">
    <source>
        <dbReference type="SAM" id="MobiDB-lite"/>
    </source>
</evidence>
<dbReference type="RefSeq" id="XP_018995189.1">
    <property type="nucleotide sequence ID" value="XM_019136520.1"/>
</dbReference>
<comment type="caution">
    <text evidence="2">The sequence shown here is derived from an EMBL/GenBank/DDBJ whole genome shotgun (WGS) entry which is preliminary data.</text>
</comment>
<name>A0A1E3HWC0_9TREE</name>
<dbReference type="AlphaFoldDB" id="A0A1E3HWC0"/>
<feature type="compositionally biased region" description="Low complexity" evidence="1">
    <location>
        <begin position="1"/>
        <end position="16"/>
    </location>
</feature>
<dbReference type="Proteomes" id="UP000094065">
    <property type="component" value="Unassembled WGS sequence"/>
</dbReference>
<feature type="region of interest" description="Disordered" evidence="1">
    <location>
        <begin position="1"/>
        <end position="32"/>
    </location>
</feature>
<evidence type="ECO:0000313" key="3">
    <source>
        <dbReference type="Proteomes" id="UP000094065"/>
    </source>
</evidence>
<proteinExistence type="predicted"/>
<dbReference type="EMBL" id="AWGJ01000004">
    <property type="protein sequence ID" value="ODN80623.1"/>
    <property type="molecule type" value="Genomic_DNA"/>
</dbReference>
<evidence type="ECO:0000313" key="2">
    <source>
        <dbReference type="EMBL" id="ODN80623.1"/>
    </source>
</evidence>
<dbReference type="GeneID" id="30154119"/>
<dbReference type="OrthoDB" id="10492123at2759"/>
<feature type="region of interest" description="Disordered" evidence="1">
    <location>
        <begin position="50"/>
        <end position="108"/>
    </location>
</feature>
<protein>
    <submittedName>
        <fullName evidence="2">Uncharacterized protein</fullName>
    </submittedName>
</protein>
<accession>A0A1E3HWC0</accession>
<organism evidence="2 3">
    <name type="scientific">Cryptococcus amylolentus CBS 6039</name>
    <dbReference type="NCBI Taxonomy" id="1295533"/>
    <lineage>
        <taxon>Eukaryota</taxon>
        <taxon>Fungi</taxon>
        <taxon>Dikarya</taxon>
        <taxon>Basidiomycota</taxon>
        <taxon>Agaricomycotina</taxon>
        <taxon>Tremellomycetes</taxon>
        <taxon>Tremellales</taxon>
        <taxon>Cryptococcaceae</taxon>
        <taxon>Cryptococcus</taxon>
    </lineage>
</organism>
<feature type="compositionally biased region" description="Low complexity" evidence="1">
    <location>
        <begin position="73"/>
        <end position="84"/>
    </location>
</feature>
<gene>
    <name evidence="2" type="ORF">L202_02810</name>
</gene>
<sequence length="156" mass="16759">MTRRSPPSHLTLLPTHIPTPPRGAPKFFLPHFPCSLPTTSSSPIPSLPLGSYAYPSFSPSPPTEISPATHPRSSSPSSTSSHSSPGHKKSLSLTPSLPPPPPEIVSEKRYITPTDAAGDGKKVAPWLRSRGFDQAGREMGVERVLRPLEGALVMRR</sequence>
<keyword evidence="3" id="KW-1185">Reference proteome</keyword>